<reference evidence="7 8" key="1">
    <citation type="journal article" date="2020" name="ISME J.">
        <title>Comparative genomics reveals insights into cyanobacterial evolution and habitat adaptation.</title>
        <authorList>
            <person name="Chen M.Y."/>
            <person name="Teng W.K."/>
            <person name="Zhao L."/>
            <person name="Hu C.X."/>
            <person name="Zhou Y.K."/>
            <person name="Han B.P."/>
            <person name="Song L.R."/>
            <person name="Shu W.S."/>
        </authorList>
    </citation>
    <scope>NUCLEOTIDE SEQUENCE [LARGE SCALE GENOMIC DNA]</scope>
    <source>
        <strain evidence="7 8">FACHB-119</strain>
    </source>
</reference>
<dbReference type="InterPro" id="IPR001959">
    <property type="entry name" value="Transposase"/>
</dbReference>
<feature type="domain" description="Probable transposase IS891/IS1136/IS1341" evidence="5">
    <location>
        <begin position="173"/>
        <end position="278"/>
    </location>
</feature>
<keyword evidence="8" id="KW-1185">Reference proteome</keyword>
<dbReference type="RefSeq" id="WP_190465707.1">
    <property type="nucleotide sequence ID" value="NZ_JACJSG010000001.1"/>
</dbReference>
<evidence type="ECO:0000313" key="8">
    <source>
        <dbReference type="Proteomes" id="UP000661112"/>
    </source>
</evidence>
<comment type="caution">
    <text evidence="7">The sequence shown here is derived from an EMBL/GenBank/DDBJ whole genome shotgun (WGS) entry which is preliminary data.</text>
</comment>
<keyword evidence="3" id="KW-0238">DNA-binding</keyword>
<evidence type="ECO:0000313" key="7">
    <source>
        <dbReference type="EMBL" id="MBD2499195.1"/>
    </source>
</evidence>
<evidence type="ECO:0000256" key="3">
    <source>
        <dbReference type="ARBA" id="ARBA00023125"/>
    </source>
</evidence>
<protein>
    <submittedName>
        <fullName evidence="7">Transposase</fullName>
    </submittedName>
</protein>
<dbReference type="Pfam" id="PF01385">
    <property type="entry name" value="OrfB_IS605"/>
    <property type="match status" value="1"/>
</dbReference>
<accession>A0ABR8CW77</accession>
<dbReference type="EMBL" id="JACJSG010000001">
    <property type="protein sequence ID" value="MBD2499195.1"/>
    <property type="molecule type" value="Genomic_DNA"/>
</dbReference>
<dbReference type="NCBIfam" id="NF040570">
    <property type="entry name" value="guided_TnpB"/>
    <property type="match status" value="1"/>
</dbReference>
<dbReference type="Proteomes" id="UP000661112">
    <property type="component" value="Unassembled WGS sequence"/>
</dbReference>
<feature type="domain" description="Cas12f1-like TNB" evidence="6">
    <location>
        <begin position="289"/>
        <end position="356"/>
    </location>
</feature>
<dbReference type="Pfam" id="PF07282">
    <property type="entry name" value="Cas12f1-like_TNB"/>
    <property type="match status" value="1"/>
</dbReference>
<comment type="similarity">
    <text evidence="1">In the C-terminal section; belongs to the transposase 35 family.</text>
</comment>
<organism evidence="7 8">
    <name type="scientific">Anabaena azotica FACHB-119</name>
    <dbReference type="NCBI Taxonomy" id="947527"/>
    <lineage>
        <taxon>Bacteria</taxon>
        <taxon>Bacillati</taxon>
        <taxon>Cyanobacteriota</taxon>
        <taxon>Cyanophyceae</taxon>
        <taxon>Nostocales</taxon>
        <taxon>Nostocaceae</taxon>
        <taxon>Anabaena</taxon>
        <taxon>Anabaena azotica</taxon>
    </lineage>
</organism>
<evidence type="ECO:0000259" key="6">
    <source>
        <dbReference type="Pfam" id="PF07282"/>
    </source>
</evidence>
<keyword evidence="2" id="KW-0815">Transposition</keyword>
<evidence type="ECO:0000256" key="1">
    <source>
        <dbReference type="ARBA" id="ARBA00008761"/>
    </source>
</evidence>
<evidence type="ECO:0000256" key="4">
    <source>
        <dbReference type="ARBA" id="ARBA00023172"/>
    </source>
</evidence>
<gene>
    <name evidence="7" type="ORF">H6G83_00970</name>
</gene>
<sequence length="394" mass="45434">MKTLRFKLYQHKRNRHLKRMINASGVIYNHCIALHKRYYQMWGKHLSCVKLQSHIAKLRKRNPFWQSVGSQAVQDICQRIEKAYQLFFKHNKKGVRPPGFKKVKKYKSFTLKQAGYKFLGGNRVKIGSKIYQFWKSREIEGTIKTLTIKRTPLGELFMVVVVDRDAINRVCTEVEVKTGKIAGFDFGLKTFLTCSDGTTIESPQFFKLSLNAIKKASIRHSKKLKGSSNRERARKNLVRKYEDISNCRCDWFWKLAHELTDKFDVLCFETLNLKGMQRLWGRKISDACFGEFIQILEWVAKKKNKLVVYIDPWYPSSKTCSSCGHILEKLDLSVREWRCPSCQSINGRDDNAARNIQTVGASTVGLGDVRLALPAIAVSSPESPELYSGEYVNN</sequence>
<proteinExistence type="inferred from homology"/>
<keyword evidence="4" id="KW-0233">DNA recombination</keyword>
<name>A0ABR8CW77_9NOST</name>
<evidence type="ECO:0000256" key="2">
    <source>
        <dbReference type="ARBA" id="ARBA00022578"/>
    </source>
</evidence>
<evidence type="ECO:0000259" key="5">
    <source>
        <dbReference type="Pfam" id="PF01385"/>
    </source>
</evidence>
<dbReference type="InterPro" id="IPR010095">
    <property type="entry name" value="Cas12f1-like_TNB"/>
</dbReference>